<dbReference type="InterPro" id="IPR002109">
    <property type="entry name" value="Glutaredoxin"/>
</dbReference>
<dbReference type="SMART" id="SM00450">
    <property type="entry name" value="RHOD"/>
    <property type="match status" value="1"/>
</dbReference>
<dbReference type="SUPFAM" id="SSF52821">
    <property type="entry name" value="Rhodanese/Cell cycle control phosphatase"/>
    <property type="match status" value="1"/>
</dbReference>
<evidence type="ECO:0000256" key="4">
    <source>
        <dbReference type="ARBA" id="ARBA00023004"/>
    </source>
</evidence>
<evidence type="ECO:0000256" key="1">
    <source>
        <dbReference type="ARBA" id="ARBA00009630"/>
    </source>
</evidence>
<dbReference type="GO" id="GO:0046872">
    <property type="term" value="F:metal ion binding"/>
    <property type="evidence" value="ECO:0007669"/>
    <property type="project" value="UniProtKB-KW"/>
</dbReference>
<dbReference type="GO" id="GO:0051537">
    <property type="term" value="F:2 iron, 2 sulfur cluster binding"/>
    <property type="evidence" value="ECO:0007669"/>
    <property type="project" value="UniProtKB-KW"/>
</dbReference>
<dbReference type="EMBL" id="JEMC01003253">
    <property type="protein sequence ID" value="KYF82553.1"/>
    <property type="molecule type" value="Genomic_DNA"/>
</dbReference>
<dbReference type="FunFam" id="3.40.30.10:FF:000005">
    <property type="entry name" value="Glutaredoxin 5"/>
    <property type="match status" value="1"/>
</dbReference>
<evidence type="ECO:0000313" key="10">
    <source>
        <dbReference type="Proteomes" id="UP000075515"/>
    </source>
</evidence>
<dbReference type="SUPFAM" id="SSF52833">
    <property type="entry name" value="Thioredoxin-like"/>
    <property type="match status" value="1"/>
</dbReference>
<keyword evidence="4" id="KW-0408">Iron</keyword>
<dbReference type="InterPro" id="IPR033658">
    <property type="entry name" value="GRX_PICOT-like"/>
</dbReference>
<dbReference type="CDD" id="cd03028">
    <property type="entry name" value="GRX_PICOT_like"/>
    <property type="match status" value="1"/>
</dbReference>
<dbReference type="NCBIfam" id="TIGR00365">
    <property type="entry name" value="Grx4 family monothiol glutaredoxin"/>
    <property type="match status" value="1"/>
</dbReference>
<feature type="domain" description="Rhodanese" evidence="8">
    <location>
        <begin position="219"/>
        <end position="306"/>
    </location>
</feature>
<dbReference type="InterPro" id="IPR035903">
    <property type="entry name" value="HesB-like_dom_sf"/>
</dbReference>
<comment type="similarity">
    <text evidence="1">Belongs to the glutaredoxin family. Monothiol subfamily.</text>
</comment>
<accession>A0A150T7Q0</accession>
<evidence type="ECO:0000256" key="5">
    <source>
        <dbReference type="ARBA" id="ARBA00023014"/>
    </source>
</evidence>
<evidence type="ECO:0000256" key="7">
    <source>
        <dbReference type="ARBA" id="ARBA00070454"/>
    </source>
</evidence>
<dbReference type="Gene3D" id="3.40.30.10">
    <property type="entry name" value="Glutaredoxin"/>
    <property type="match status" value="1"/>
</dbReference>
<dbReference type="PROSITE" id="PS50206">
    <property type="entry name" value="RHODANESE_3"/>
    <property type="match status" value="1"/>
</dbReference>
<dbReference type="Pfam" id="PF00581">
    <property type="entry name" value="Rhodanese"/>
    <property type="match status" value="1"/>
</dbReference>
<organism evidence="9 10">
    <name type="scientific">Sorangium cellulosum</name>
    <name type="common">Polyangium cellulosum</name>
    <dbReference type="NCBI Taxonomy" id="56"/>
    <lineage>
        <taxon>Bacteria</taxon>
        <taxon>Pseudomonadati</taxon>
        <taxon>Myxococcota</taxon>
        <taxon>Polyangia</taxon>
        <taxon>Polyangiales</taxon>
        <taxon>Polyangiaceae</taxon>
        <taxon>Sorangium</taxon>
    </lineage>
</organism>
<evidence type="ECO:0000256" key="3">
    <source>
        <dbReference type="ARBA" id="ARBA00022723"/>
    </source>
</evidence>
<keyword evidence="2" id="KW-0001">2Fe-2S</keyword>
<evidence type="ECO:0000313" key="9">
    <source>
        <dbReference type="EMBL" id="KYF82553.1"/>
    </source>
</evidence>
<keyword evidence="6" id="KW-0676">Redox-active center</keyword>
<evidence type="ECO:0000256" key="2">
    <source>
        <dbReference type="ARBA" id="ARBA00022714"/>
    </source>
</evidence>
<dbReference type="PROSITE" id="PS51354">
    <property type="entry name" value="GLUTAREDOXIN_2"/>
    <property type="match status" value="1"/>
</dbReference>
<dbReference type="SUPFAM" id="SSF89360">
    <property type="entry name" value="HesB-like domain"/>
    <property type="match status" value="1"/>
</dbReference>
<dbReference type="InterPro" id="IPR004480">
    <property type="entry name" value="Monothiol_GRX-rel"/>
</dbReference>
<dbReference type="Pfam" id="PF00462">
    <property type="entry name" value="Glutaredoxin"/>
    <property type="match status" value="1"/>
</dbReference>
<dbReference type="Gene3D" id="2.60.300.12">
    <property type="entry name" value="HesB-like domain"/>
    <property type="match status" value="1"/>
</dbReference>
<dbReference type="Gene3D" id="3.40.250.10">
    <property type="entry name" value="Rhodanese-like domain"/>
    <property type="match status" value="1"/>
</dbReference>
<dbReference type="InterPro" id="IPR036873">
    <property type="entry name" value="Rhodanese-like_dom_sf"/>
</dbReference>
<proteinExistence type="inferred from homology"/>
<dbReference type="PANTHER" id="PTHR10293:SF16">
    <property type="entry name" value="GLUTAREDOXIN-RELATED PROTEIN 5, MITOCHONDRIAL"/>
    <property type="match status" value="1"/>
</dbReference>
<evidence type="ECO:0000256" key="6">
    <source>
        <dbReference type="ARBA" id="ARBA00023284"/>
    </source>
</evidence>
<dbReference type="Proteomes" id="UP000075515">
    <property type="component" value="Unassembled WGS sequence"/>
</dbReference>
<sequence length="308" mass="33596">MSLNEPLRARIATIIRENDVVLFMKGTRTMPQCGFSAQVVSILDEHLPTYQTVDVLSDPALRDGIKEFSSWPTIPQLYIRGEFIGGCDIVKELHATGELVKALGLAQGTPQAPPAIRVTQAAVAAFAAARESDADFVHIEIDPSFNYGLYFGPRQAGDVEVEAGGVVFLLDRASARRAEGLSIDFVEGPSGGGFKLESPNDPPKVKQLSPAALKAMLDGGEALELFDVRTDQERTIAKIEGARRLDQEGQQRLETLAKDARIVFHCHHGGRSQAAAEHYLAKGFRNVYNLQGGIDAWSREIDPSVPRY</sequence>
<protein>
    <recommendedName>
        <fullName evidence="7">Probable monothiol glutaredoxin 2</fullName>
    </recommendedName>
</protein>
<dbReference type="InterPro" id="IPR036249">
    <property type="entry name" value="Thioredoxin-like_sf"/>
</dbReference>
<comment type="caution">
    <text evidence="9">The sequence shown here is derived from an EMBL/GenBank/DDBJ whole genome shotgun (WGS) entry which is preliminary data.</text>
</comment>
<evidence type="ECO:0000259" key="8">
    <source>
        <dbReference type="PROSITE" id="PS50206"/>
    </source>
</evidence>
<keyword evidence="5" id="KW-0411">Iron-sulfur</keyword>
<dbReference type="PANTHER" id="PTHR10293">
    <property type="entry name" value="GLUTAREDOXIN FAMILY MEMBER"/>
    <property type="match status" value="1"/>
</dbReference>
<gene>
    <name evidence="9" type="ORF">BE18_43570</name>
</gene>
<name>A0A150T7Q0_SORCE</name>
<reference evidence="9 10" key="1">
    <citation type="submission" date="2014-02" db="EMBL/GenBank/DDBJ databases">
        <title>The small core and large imbalanced accessory genome model reveals a collaborative survival strategy of Sorangium cellulosum strains in nature.</title>
        <authorList>
            <person name="Han K."/>
            <person name="Peng R."/>
            <person name="Blom J."/>
            <person name="Li Y.-Z."/>
        </authorList>
    </citation>
    <scope>NUCLEOTIDE SEQUENCE [LARGE SCALE GENOMIC DNA]</scope>
    <source>
        <strain evidence="9 10">So0149</strain>
    </source>
</reference>
<dbReference type="InterPro" id="IPR001763">
    <property type="entry name" value="Rhodanese-like_dom"/>
</dbReference>
<keyword evidence="3" id="KW-0479">Metal-binding</keyword>
<dbReference type="AlphaFoldDB" id="A0A150T7Q0"/>